<evidence type="ECO:0000256" key="3">
    <source>
        <dbReference type="ARBA" id="ARBA00022679"/>
    </source>
</evidence>
<accession>A0A7D8AIW3</accession>
<dbReference type="AlphaFoldDB" id="A0A7D8AIW3"/>
<dbReference type="SUPFAM" id="SSF53756">
    <property type="entry name" value="UDP-Glycosyltransferase/glycogen phosphorylase"/>
    <property type="match status" value="1"/>
</dbReference>
<dbReference type="GO" id="GO:0016757">
    <property type="term" value="F:glycosyltransferase activity"/>
    <property type="evidence" value="ECO:0007669"/>
    <property type="project" value="UniProtKB-KW"/>
</dbReference>
<feature type="domain" description="Glycosyltransferase subfamily 4-like N-terminal" evidence="4">
    <location>
        <begin position="16"/>
        <end position="138"/>
    </location>
</feature>
<gene>
    <name evidence="5" type="ORF">FVO59_09230</name>
</gene>
<dbReference type="GO" id="GO:1901137">
    <property type="term" value="P:carbohydrate derivative biosynthetic process"/>
    <property type="evidence" value="ECO:0007669"/>
    <property type="project" value="UniProtKB-ARBA"/>
</dbReference>
<keyword evidence="2" id="KW-0328">Glycosyltransferase</keyword>
<organism evidence="5 6">
    <name type="scientific">Microbacterium esteraromaticum</name>
    <dbReference type="NCBI Taxonomy" id="57043"/>
    <lineage>
        <taxon>Bacteria</taxon>
        <taxon>Bacillati</taxon>
        <taxon>Actinomycetota</taxon>
        <taxon>Actinomycetes</taxon>
        <taxon>Micrococcales</taxon>
        <taxon>Microbacteriaceae</taxon>
        <taxon>Microbacterium</taxon>
    </lineage>
</organism>
<evidence type="ECO:0000313" key="6">
    <source>
        <dbReference type="Proteomes" id="UP000515708"/>
    </source>
</evidence>
<sequence length="343" mass="36791">MQAVDHVTLATNNGAIGGGEVMLLRIAEALRELSVEVTVVAPATPGGVAEAAKKAGFETVQLHVKNRLSWMWQLRRWDAKHRKGVLWCNGLVPATATWGHRDRIVHLHQHPDGLHRVLSALSRVGAVATLVPSAHMLRSVPGARVMPNWTALMPRSERSPGPDAPFTVGFLGRLGPDKGVHVLAQAMRLLDEQDPGRYRLALAGEPVFVAKSKVEQVEQALAEVDALVDRVGWVRPSEFFDTIDLLVVPSVWEEPFGLVAAEAMSAQVPVVVSDAGALPEIVGSETGMVTPKGDAPALAEKIARIASGNEGVDVAVQHARWAENYSPTAGVVRVRELLDTLGA</sequence>
<proteinExistence type="predicted"/>
<evidence type="ECO:0000313" key="5">
    <source>
        <dbReference type="EMBL" id="QMU98683.1"/>
    </source>
</evidence>
<dbReference type="Pfam" id="PF13692">
    <property type="entry name" value="Glyco_trans_1_4"/>
    <property type="match status" value="1"/>
</dbReference>
<dbReference type="RefSeq" id="WP_182256658.1">
    <property type="nucleotide sequence ID" value="NZ_CP043732.1"/>
</dbReference>
<evidence type="ECO:0000259" key="4">
    <source>
        <dbReference type="Pfam" id="PF13439"/>
    </source>
</evidence>
<dbReference type="PANTHER" id="PTHR45947:SF3">
    <property type="entry name" value="SULFOQUINOVOSYL TRANSFERASE SQD2"/>
    <property type="match status" value="1"/>
</dbReference>
<dbReference type="CDD" id="cd03801">
    <property type="entry name" value="GT4_PimA-like"/>
    <property type="match status" value="1"/>
</dbReference>
<keyword evidence="3 5" id="KW-0808">Transferase</keyword>
<evidence type="ECO:0000256" key="2">
    <source>
        <dbReference type="ARBA" id="ARBA00022676"/>
    </source>
</evidence>
<dbReference type="Pfam" id="PF13439">
    <property type="entry name" value="Glyco_transf_4"/>
    <property type="match status" value="1"/>
</dbReference>
<reference evidence="5 6" key="1">
    <citation type="journal article" date="2020" name="Front. Microbiol.">
        <title>Design of Bacterial Strain-Specific qPCR Assays Using NGS Data and Publicly Available Resources and Its Application to Track Biocontrol Strains.</title>
        <authorList>
            <person name="Hernandez I."/>
            <person name="Sant C."/>
            <person name="Martinez R."/>
            <person name="Fernandez C."/>
        </authorList>
    </citation>
    <scope>NUCLEOTIDE SEQUENCE [LARGE SCALE GENOMIC DNA]</scope>
    <source>
        <strain evidence="5 6">B24</strain>
    </source>
</reference>
<name>A0A7D8AIW3_9MICO</name>
<dbReference type="PANTHER" id="PTHR45947">
    <property type="entry name" value="SULFOQUINOVOSYL TRANSFERASE SQD2"/>
    <property type="match status" value="1"/>
</dbReference>
<protein>
    <recommendedName>
        <fullName evidence="1">D-inositol 3-phosphate glycosyltransferase</fullName>
    </recommendedName>
</protein>
<evidence type="ECO:0000256" key="1">
    <source>
        <dbReference type="ARBA" id="ARBA00021292"/>
    </source>
</evidence>
<dbReference type="InterPro" id="IPR028098">
    <property type="entry name" value="Glyco_trans_4-like_N"/>
</dbReference>
<dbReference type="Gene3D" id="3.40.50.2000">
    <property type="entry name" value="Glycogen Phosphorylase B"/>
    <property type="match status" value="2"/>
</dbReference>
<dbReference type="EMBL" id="CP043732">
    <property type="protein sequence ID" value="QMU98683.1"/>
    <property type="molecule type" value="Genomic_DNA"/>
</dbReference>
<dbReference type="InterPro" id="IPR050194">
    <property type="entry name" value="Glycosyltransferase_grp1"/>
</dbReference>
<dbReference type="Proteomes" id="UP000515708">
    <property type="component" value="Chromosome"/>
</dbReference>